<sequence>MRSILTSRHGSLIPLLFASTMACGPALADNPSRPDLDNPATIAAGAKRFNQNCVYCHGNAGSGGKGAALQGRHDLTPEYLFQTISNGKQRGSLLMPAWREAFSEQEIWELGSYILSLRDVGPKK</sequence>
<evidence type="ECO:0000256" key="3">
    <source>
        <dbReference type="ARBA" id="ARBA00023004"/>
    </source>
</evidence>
<dbReference type="GO" id="GO:0009055">
    <property type="term" value="F:electron transfer activity"/>
    <property type="evidence" value="ECO:0007669"/>
    <property type="project" value="InterPro"/>
</dbReference>
<evidence type="ECO:0000256" key="1">
    <source>
        <dbReference type="ARBA" id="ARBA00022617"/>
    </source>
</evidence>
<name>A0A7W2FBI4_9BURK</name>
<dbReference type="InterPro" id="IPR050597">
    <property type="entry name" value="Cytochrome_c_Oxidase_Subunit"/>
</dbReference>
<keyword evidence="3 4" id="KW-0408">Iron</keyword>
<feature type="signal peptide" evidence="5">
    <location>
        <begin position="1"/>
        <end position="28"/>
    </location>
</feature>
<dbReference type="PROSITE" id="PS51257">
    <property type="entry name" value="PROKAR_LIPOPROTEIN"/>
    <property type="match status" value="1"/>
</dbReference>
<dbReference type="GO" id="GO:0046872">
    <property type="term" value="F:metal ion binding"/>
    <property type="evidence" value="ECO:0007669"/>
    <property type="project" value="UniProtKB-KW"/>
</dbReference>
<evidence type="ECO:0000313" key="8">
    <source>
        <dbReference type="Proteomes" id="UP000573499"/>
    </source>
</evidence>
<protein>
    <submittedName>
        <fullName evidence="7">Cytochrome c</fullName>
    </submittedName>
</protein>
<dbReference type="RefSeq" id="WP_182154579.1">
    <property type="nucleotide sequence ID" value="NZ_JACEZU010000008.1"/>
</dbReference>
<dbReference type="GO" id="GO:0020037">
    <property type="term" value="F:heme binding"/>
    <property type="evidence" value="ECO:0007669"/>
    <property type="project" value="InterPro"/>
</dbReference>
<keyword evidence="8" id="KW-1185">Reference proteome</keyword>
<reference evidence="7 8" key="1">
    <citation type="submission" date="2020-07" db="EMBL/GenBank/DDBJ databases">
        <title>Novel species isolated from subtropical streams in China.</title>
        <authorList>
            <person name="Lu H."/>
        </authorList>
    </citation>
    <scope>NUCLEOTIDE SEQUENCE [LARGE SCALE GENOMIC DNA]</scope>
    <source>
        <strain evidence="7 8">LX47W</strain>
    </source>
</reference>
<keyword evidence="5" id="KW-0732">Signal</keyword>
<dbReference type="InterPro" id="IPR009056">
    <property type="entry name" value="Cyt_c-like_dom"/>
</dbReference>
<evidence type="ECO:0000256" key="2">
    <source>
        <dbReference type="ARBA" id="ARBA00022723"/>
    </source>
</evidence>
<dbReference type="EMBL" id="JACEZU010000008">
    <property type="protein sequence ID" value="MBA5688693.1"/>
    <property type="molecule type" value="Genomic_DNA"/>
</dbReference>
<dbReference type="InterPro" id="IPR036909">
    <property type="entry name" value="Cyt_c-like_dom_sf"/>
</dbReference>
<comment type="caution">
    <text evidence="7">The sequence shown here is derived from an EMBL/GenBank/DDBJ whole genome shotgun (WGS) entry which is preliminary data.</text>
</comment>
<dbReference type="Gene3D" id="1.10.760.10">
    <property type="entry name" value="Cytochrome c-like domain"/>
    <property type="match status" value="1"/>
</dbReference>
<dbReference type="SUPFAM" id="SSF46626">
    <property type="entry name" value="Cytochrome c"/>
    <property type="match status" value="1"/>
</dbReference>
<organism evidence="7 8">
    <name type="scientific">Rugamonas apoptosis</name>
    <dbReference type="NCBI Taxonomy" id="2758570"/>
    <lineage>
        <taxon>Bacteria</taxon>
        <taxon>Pseudomonadati</taxon>
        <taxon>Pseudomonadota</taxon>
        <taxon>Betaproteobacteria</taxon>
        <taxon>Burkholderiales</taxon>
        <taxon>Oxalobacteraceae</taxon>
        <taxon>Telluria group</taxon>
        <taxon>Rugamonas</taxon>
    </lineage>
</organism>
<keyword evidence="1 4" id="KW-0349">Heme</keyword>
<gene>
    <name evidence="7" type="ORF">H3H39_16745</name>
</gene>
<dbReference type="PANTHER" id="PTHR33751">
    <property type="entry name" value="CBB3-TYPE CYTOCHROME C OXIDASE SUBUNIT FIXP"/>
    <property type="match status" value="1"/>
</dbReference>
<accession>A0A7W2FBI4</accession>
<evidence type="ECO:0000259" key="6">
    <source>
        <dbReference type="PROSITE" id="PS51007"/>
    </source>
</evidence>
<dbReference type="AlphaFoldDB" id="A0A7W2FBI4"/>
<evidence type="ECO:0000256" key="4">
    <source>
        <dbReference type="PROSITE-ProRule" id="PRU00433"/>
    </source>
</evidence>
<dbReference type="Pfam" id="PF13442">
    <property type="entry name" value="Cytochrome_CBB3"/>
    <property type="match status" value="1"/>
</dbReference>
<dbReference type="PANTHER" id="PTHR33751:SF1">
    <property type="entry name" value="CBB3-TYPE CYTOCHROME C OXIDASE SUBUNIT FIXP"/>
    <property type="match status" value="1"/>
</dbReference>
<feature type="domain" description="Cytochrome c" evidence="6">
    <location>
        <begin position="40"/>
        <end position="118"/>
    </location>
</feature>
<evidence type="ECO:0000256" key="5">
    <source>
        <dbReference type="SAM" id="SignalP"/>
    </source>
</evidence>
<feature type="chain" id="PRO_5030724151" evidence="5">
    <location>
        <begin position="29"/>
        <end position="124"/>
    </location>
</feature>
<proteinExistence type="predicted"/>
<evidence type="ECO:0000313" key="7">
    <source>
        <dbReference type="EMBL" id="MBA5688693.1"/>
    </source>
</evidence>
<keyword evidence="2 4" id="KW-0479">Metal-binding</keyword>
<dbReference type="PROSITE" id="PS51007">
    <property type="entry name" value="CYTC"/>
    <property type="match status" value="1"/>
</dbReference>
<dbReference type="Proteomes" id="UP000573499">
    <property type="component" value="Unassembled WGS sequence"/>
</dbReference>